<name>A0A1H4M993_9FLAO</name>
<dbReference type="AlphaFoldDB" id="A0A1H4M993"/>
<proteinExistence type="predicted"/>
<sequence>MITLKGEGAYFITITGRNLEVFNFLGDKIMPVQKHRQRIVNYDLILMNNGENK</sequence>
<evidence type="ECO:0000313" key="2">
    <source>
        <dbReference type="Proteomes" id="UP000183038"/>
    </source>
</evidence>
<evidence type="ECO:0000313" key="1">
    <source>
        <dbReference type="EMBL" id="SEB78942.1"/>
    </source>
</evidence>
<protein>
    <submittedName>
        <fullName evidence="1">Uncharacterized protein</fullName>
    </submittedName>
</protein>
<organism evidence="1 2">
    <name type="scientific">Maribacter dokdonensis</name>
    <dbReference type="NCBI Taxonomy" id="320912"/>
    <lineage>
        <taxon>Bacteria</taxon>
        <taxon>Pseudomonadati</taxon>
        <taxon>Bacteroidota</taxon>
        <taxon>Flavobacteriia</taxon>
        <taxon>Flavobacteriales</taxon>
        <taxon>Flavobacteriaceae</taxon>
        <taxon>Maribacter</taxon>
    </lineage>
</organism>
<accession>A0A1H4M993</accession>
<dbReference type="EMBL" id="FNTB01000001">
    <property type="protein sequence ID" value="SEB78942.1"/>
    <property type="molecule type" value="Genomic_DNA"/>
</dbReference>
<dbReference type="Proteomes" id="UP000183038">
    <property type="component" value="Unassembled WGS sequence"/>
</dbReference>
<gene>
    <name evidence="1" type="ORF">SAMN05192540_1549</name>
</gene>
<reference evidence="1 2" key="1">
    <citation type="submission" date="2016-10" db="EMBL/GenBank/DDBJ databases">
        <authorList>
            <person name="de Groot N.N."/>
        </authorList>
    </citation>
    <scope>NUCLEOTIDE SEQUENCE [LARGE SCALE GENOMIC DNA]</scope>
    <source>
        <strain evidence="1 2">MAR_2009_71</strain>
    </source>
</reference>
<dbReference type="RefSeq" id="WP_175518870.1">
    <property type="nucleotide sequence ID" value="NZ_FNTB01000001.1"/>
</dbReference>